<feature type="non-terminal residue" evidence="1">
    <location>
        <position position="1"/>
    </location>
</feature>
<keyword evidence="2" id="KW-1185">Reference proteome</keyword>
<proteinExistence type="predicted"/>
<protein>
    <submittedName>
        <fullName evidence="1">Uncharacterized protein</fullName>
    </submittedName>
</protein>
<organism evidence="1 2">
    <name type="scientific">Bizionia argentinensis JUB59</name>
    <dbReference type="NCBI Taxonomy" id="1046627"/>
    <lineage>
        <taxon>Bacteria</taxon>
        <taxon>Pseudomonadati</taxon>
        <taxon>Bacteroidota</taxon>
        <taxon>Flavobacteriia</taxon>
        <taxon>Flavobacteriales</taxon>
        <taxon>Flavobacteriaceae</taxon>
        <taxon>Bizionia</taxon>
    </lineage>
</organism>
<evidence type="ECO:0000313" key="2">
    <source>
        <dbReference type="Proteomes" id="UP000003730"/>
    </source>
</evidence>
<dbReference type="Proteomes" id="UP000003730">
    <property type="component" value="Unassembled WGS sequence"/>
</dbReference>
<comment type="caution">
    <text evidence="1">The sequence shown here is derived from an EMBL/GenBank/DDBJ whole genome shotgun (WGS) entry which is preliminary data.</text>
</comment>
<reference evidence="1 2" key="1">
    <citation type="journal article" date="2008" name="Int. J. Syst. Evol. Microbiol.">
        <title>Bizionia argentinensis sp. nov., isolated from surface marine water in Antarctica.</title>
        <authorList>
            <person name="Bercovich A."/>
            <person name="Vazquez S.C."/>
            <person name="Yankilevich P."/>
            <person name="Coria S.H."/>
            <person name="Foti M."/>
            <person name="Hernandez E."/>
            <person name="Vidal A."/>
            <person name="Ruberto L."/>
            <person name="Melo C."/>
            <person name="Marenssi S."/>
            <person name="Criscuolo M."/>
            <person name="Memoli M."/>
            <person name="Arguelles M."/>
            <person name="Mac Cormack W.P."/>
        </authorList>
    </citation>
    <scope>NUCLEOTIDE SEQUENCE [LARGE SCALE GENOMIC DNA]</scope>
    <source>
        <strain evidence="1 2">JUB59</strain>
    </source>
</reference>
<dbReference type="RefSeq" id="WP_008638435.1">
    <property type="nucleotide sequence ID" value="NZ_AFXZ01000041.1"/>
</dbReference>
<name>G2EFG3_9FLAO</name>
<sequence length="144" mass="17241">MEIKTVTKKLIIFFIFLSITNSALSQNRVRYLLFNKLKDSIVNIQNTKYYKIDKNLFNINRYNEIDTISLKEIQTISTHSPKELFKEGVSIVDSLIKKAYKTKKFVIIEETKNYYFEYIYILEKITSSKFKKTRVWWDDIRGCP</sequence>
<dbReference type="AlphaFoldDB" id="G2EFG3"/>
<evidence type="ECO:0000313" key="1">
    <source>
        <dbReference type="EMBL" id="EGV42823.1"/>
    </source>
</evidence>
<accession>G2EFG3</accession>
<dbReference type="EMBL" id="AFXZ01000041">
    <property type="protein sequence ID" value="EGV42823.1"/>
    <property type="molecule type" value="Genomic_DNA"/>
</dbReference>
<dbReference type="OrthoDB" id="9973169at2"/>
<gene>
    <name evidence="1" type="ORF">BZARG_3132</name>
</gene>